<evidence type="ECO:0000256" key="2">
    <source>
        <dbReference type="ARBA" id="ARBA00008774"/>
    </source>
</evidence>
<dbReference type="PROSITE" id="PS50118">
    <property type="entry name" value="HMG_BOX_2"/>
    <property type="match status" value="1"/>
</dbReference>
<dbReference type="InterPro" id="IPR036910">
    <property type="entry name" value="HMG_box_dom_sf"/>
</dbReference>
<keyword evidence="9" id="KW-1185">Reference proteome</keyword>
<dbReference type="PANTHER" id="PTHR46261:SF30">
    <property type="entry name" value="DNA-BINDING PROTEIN"/>
    <property type="match status" value="1"/>
</dbReference>
<proteinExistence type="inferred from homology"/>
<comment type="similarity">
    <text evidence="2">Belongs to the HMGB family.</text>
</comment>
<dbReference type="GO" id="GO:0003677">
    <property type="term" value="F:DNA binding"/>
    <property type="evidence" value="ECO:0007669"/>
    <property type="project" value="UniProtKB-UniRule"/>
</dbReference>
<dbReference type="Gene3D" id="1.10.30.10">
    <property type="entry name" value="High mobility group box domain"/>
    <property type="match status" value="1"/>
</dbReference>
<accession>A0AAE1S230</accession>
<dbReference type="CDD" id="cd22005">
    <property type="entry name" value="HMG-box_AtHMGB1-like"/>
    <property type="match status" value="1"/>
</dbReference>
<reference evidence="8" key="1">
    <citation type="submission" date="2023-12" db="EMBL/GenBank/DDBJ databases">
        <title>Genome assembly of Anisodus tanguticus.</title>
        <authorList>
            <person name="Wang Y.-J."/>
        </authorList>
    </citation>
    <scope>NUCLEOTIDE SEQUENCE</scope>
    <source>
        <strain evidence="8">KB-2021</strain>
        <tissue evidence="8">Leaf</tissue>
    </source>
</reference>
<keyword evidence="4 5" id="KW-0539">Nucleus</keyword>
<dbReference type="EMBL" id="JAVYJV010000009">
    <property type="protein sequence ID" value="KAK4362071.1"/>
    <property type="molecule type" value="Genomic_DNA"/>
</dbReference>
<feature type="domain" description="HMG box" evidence="7">
    <location>
        <begin position="91"/>
        <end position="160"/>
    </location>
</feature>
<dbReference type="InterPro" id="IPR031061">
    <property type="entry name" value="HMGB_plant"/>
</dbReference>
<evidence type="ECO:0000259" key="7">
    <source>
        <dbReference type="PROSITE" id="PS50118"/>
    </source>
</evidence>
<dbReference type="PANTHER" id="PTHR46261">
    <property type="entry name" value="HIGH MOBILITY GROUP B PROTEIN 4-RELATED"/>
    <property type="match status" value="1"/>
</dbReference>
<evidence type="ECO:0000256" key="5">
    <source>
        <dbReference type="PROSITE-ProRule" id="PRU00267"/>
    </source>
</evidence>
<evidence type="ECO:0000256" key="1">
    <source>
        <dbReference type="ARBA" id="ARBA00004123"/>
    </source>
</evidence>
<evidence type="ECO:0000313" key="8">
    <source>
        <dbReference type="EMBL" id="KAK4362071.1"/>
    </source>
</evidence>
<keyword evidence="3 5" id="KW-0238">DNA-binding</keyword>
<sequence>MGKRKVKIDYEELRKAQILENQARLASHGIQKTITDLRTITGKPKPQSDKKKHNKIDSSSAPLRRSNRFKEGESKDNNKLAVKKSRVAKRPKRPLCAYFIFMEEFREEYKEKQPNNKSVAVVGKAAGEKWKSFSDTEKAPYQAKTEEMKAEYLKKMRDYKNKQQAGVVEEEEDDDKSRIVYPDVMFDSILQLKFSDGSMLALVDATKINKEEEPQTCRFNELSYEQTVGAEPNSNQIEANDMTSEKKKSPSNEISNVGNAMFSEEATMSTEAQKMFNEELRNGRVAPMFVEGTRKEIAVFLYSSF</sequence>
<dbReference type="GO" id="GO:0005634">
    <property type="term" value="C:nucleus"/>
    <property type="evidence" value="ECO:0007669"/>
    <property type="project" value="UniProtKB-SubCell"/>
</dbReference>
<comment type="subcellular location">
    <subcellularLocation>
        <location evidence="1">Nucleus</location>
    </subcellularLocation>
</comment>
<feature type="region of interest" description="Disordered" evidence="6">
    <location>
        <begin position="228"/>
        <end position="255"/>
    </location>
</feature>
<dbReference type="AlphaFoldDB" id="A0AAE1S230"/>
<protein>
    <recommendedName>
        <fullName evidence="7">HMG box domain-containing protein</fullName>
    </recommendedName>
</protein>
<dbReference type="GO" id="GO:0000785">
    <property type="term" value="C:chromatin"/>
    <property type="evidence" value="ECO:0007669"/>
    <property type="project" value="UniProtKB-ARBA"/>
</dbReference>
<feature type="compositionally biased region" description="Polar residues" evidence="6">
    <location>
        <begin position="232"/>
        <end position="242"/>
    </location>
</feature>
<organism evidence="8 9">
    <name type="scientific">Anisodus tanguticus</name>
    <dbReference type="NCBI Taxonomy" id="243964"/>
    <lineage>
        <taxon>Eukaryota</taxon>
        <taxon>Viridiplantae</taxon>
        <taxon>Streptophyta</taxon>
        <taxon>Embryophyta</taxon>
        <taxon>Tracheophyta</taxon>
        <taxon>Spermatophyta</taxon>
        <taxon>Magnoliopsida</taxon>
        <taxon>eudicotyledons</taxon>
        <taxon>Gunneridae</taxon>
        <taxon>Pentapetalae</taxon>
        <taxon>asterids</taxon>
        <taxon>lamiids</taxon>
        <taxon>Solanales</taxon>
        <taxon>Solanaceae</taxon>
        <taxon>Solanoideae</taxon>
        <taxon>Hyoscyameae</taxon>
        <taxon>Anisodus</taxon>
    </lineage>
</organism>
<dbReference type="Pfam" id="PF00505">
    <property type="entry name" value="HMG_box"/>
    <property type="match status" value="1"/>
</dbReference>
<feature type="DNA-binding region" description="HMG box" evidence="5">
    <location>
        <begin position="91"/>
        <end position="160"/>
    </location>
</feature>
<dbReference type="GO" id="GO:0003682">
    <property type="term" value="F:chromatin binding"/>
    <property type="evidence" value="ECO:0007669"/>
    <property type="project" value="UniProtKB-ARBA"/>
</dbReference>
<feature type="region of interest" description="Disordered" evidence="6">
    <location>
        <begin position="36"/>
        <end position="86"/>
    </location>
</feature>
<dbReference type="Proteomes" id="UP001291623">
    <property type="component" value="Unassembled WGS sequence"/>
</dbReference>
<dbReference type="SMART" id="SM00398">
    <property type="entry name" value="HMG"/>
    <property type="match status" value="1"/>
</dbReference>
<evidence type="ECO:0000313" key="9">
    <source>
        <dbReference type="Proteomes" id="UP001291623"/>
    </source>
</evidence>
<dbReference type="SUPFAM" id="SSF47095">
    <property type="entry name" value="HMG-box"/>
    <property type="match status" value="1"/>
</dbReference>
<gene>
    <name evidence="8" type="ORF">RND71_017312</name>
</gene>
<feature type="compositionally biased region" description="Basic and acidic residues" evidence="6">
    <location>
        <begin position="68"/>
        <end position="78"/>
    </location>
</feature>
<dbReference type="GO" id="GO:0030527">
    <property type="term" value="F:structural constituent of chromatin"/>
    <property type="evidence" value="ECO:0007669"/>
    <property type="project" value="UniProtKB-ARBA"/>
</dbReference>
<dbReference type="GO" id="GO:0006325">
    <property type="term" value="P:chromatin organization"/>
    <property type="evidence" value="ECO:0007669"/>
    <property type="project" value="UniProtKB-ARBA"/>
</dbReference>
<dbReference type="InterPro" id="IPR009071">
    <property type="entry name" value="HMG_box_dom"/>
</dbReference>
<name>A0AAE1S230_9SOLA</name>
<evidence type="ECO:0000256" key="6">
    <source>
        <dbReference type="SAM" id="MobiDB-lite"/>
    </source>
</evidence>
<comment type="caution">
    <text evidence="8">The sequence shown here is derived from an EMBL/GenBank/DDBJ whole genome shotgun (WGS) entry which is preliminary data.</text>
</comment>
<evidence type="ECO:0000256" key="3">
    <source>
        <dbReference type="ARBA" id="ARBA00023125"/>
    </source>
</evidence>
<evidence type="ECO:0000256" key="4">
    <source>
        <dbReference type="ARBA" id="ARBA00023242"/>
    </source>
</evidence>